<protein>
    <submittedName>
        <fullName evidence="2">Uncharacterized protein</fullName>
    </submittedName>
</protein>
<feature type="region of interest" description="Disordered" evidence="1">
    <location>
        <begin position="122"/>
        <end position="166"/>
    </location>
</feature>
<sequence length="166" mass="18086">MARKFSPLTAEETSRDLSVRTVPRTAVSPCPPHVPTAPRTAVSPCPPYVPTAPRTAVSPCPPYVPTKPRTAVSPCPPHVPTAPQNPVSPLSPCPPYVPTKPRTPVSPIYLMSPLHLEPHIHDETKRTKIRSRRGDLRHRGGVGCHRAAESGRNTSGNPINQRDFRI</sequence>
<feature type="region of interest" description="Disordered" evidence="1">
    <location>
        <begin position="1"/>
        <end position="42"/>
    </location>
</feature>
<accession>A0A8D0CKF0</accession>
<evidence type="ECO:0000313" key="2">
    <source>
        <dbReference type="Ensembl" id="ENSSFOP00015076305.1"/>
    </source>
</evidence>
<evidence type="ECO:0000313" key="3">
    <source>
        <dbReference type="Proteomes" id="UP000694397"/>
    </source>
</evidence>
<proteinExistence type="predicted"/>
<feature type="region of interest" description="Disordered" evidence="1">
    <location>
        <begin position="68"/>
        <end position="88"/>
    </location>
</feature>
<reference evidence="2" key="3">
    <citation type="submission" date="2025-09" db="UniProtKB">
        <authorList>
            <consortium name="Ensembl"/>
        </authorList>
    </citation>
    <scope>IDENTIFICATION</scope>
</reference>
<feature type="compositionally biased region" description="Polar residues" evidence="1">
    <location>
        <begin position="151"/>
        <end position="160"/>
    </location>
</feature>
<reference evidence="2 3" key="1">
    <citation type="submission" date="2019-04" db="EMBL/GenBank/DDBJ databases">
        <authorList>
            <consortium name="Wellcome Sanger Institute Data Sharing"/>
        </authorList>
    </citation>
    <scope>NUCLEOTIDE SEQUENCE [LARGE SCALE GENOMIC DNA]</scope>
</reference>
<organism evidence="2 3">
    <name type="scientific">Scleropages formosus</name>
    <name type="common">Asian bonytongue</name>
    <name type="synonym">Osteoglossum formosum</name>
    <dbReference type="NCBI Taxonomy" id="113540"/>
    <lineage>
        <taxon>Eukaryota</taxon>
        <taxon>Metazoa</taxon>
        <taxon>Chordata</taxon>
        <taxon>Craniata</taxon>
        <taxon>Vertebrata</taxon>
        <taxon>Euteleostomi</taxon>
        <taxon>Actinopterygii</taxon>
        <taxon>Neopterygii</taxon>
        <taxon>Teleostei</taxon>
        <taxon>Osteoglossocephala</taxon>
        <taxon>Osteoglossomorpha</taxon>
        <taxon>Osteoglossiformes</taxon>
        <taxon>Osteoglossidae</taxon>
        <taxon>Scleropages</taxon>
    </lineage>
</organism>
<name>A0A8D0CKF0_SCLFO</name>
<evidence type="ECO:0000256" key="1">
    <source>
        <dbReference type="SAM" id="MobiDB-lite"/>
    </source>
</evidence>
<dbReference type="Proteomes" id="UP000694397">
    <property type="component" value="Chromosome 14"/>
</dbReference>
<feature type="compositionally biased region" description="Basic and acidic residues" evidence="1">
    <location>
        <begin position="122"/>
        <end position="138"/>
    </location>
</feature>
<reference evidence="2" key="2">
    <citation type="submission" date="2025-08" db="UniProtKB">
        <authorList>
            <consortium name="Ensembl"/>
        </authorList>
    </citation>
    <scope>IDENTIFICATION</scope>
</reference>
<dbReference type="AlphaFoldDB" id="A0A8D0CKF0"/>
<dbReference type="Ensembl" id="ENSSFOT00015064696.1">
    <property type="protein sequence ID" value="ENSSFOP00015076305.1"/>
    <property type="gene ID" value="ENSSFOG00015025702.1"/>
</dbReference>
<keyword evidence="3" id="KW-1185">Reference proteome</keyword>